<gene>
    <name evidence="2" type="ORF">SAMN04489724_0672</name>
</gene>
<organism evidence="2 3">
    <name type="scientific">Algoriphagus locisalis</name>
    <dbReference type="NCBI Taxonomy" id="305507"/>
    <lineage>
        <taxon>Bacteria</taxon>
        <taxon>Pseudomonadati</taxon>
        <taxon>Bacteroidota</taxon>
        <taxon>Cytophagia</taxon>
        <taxon>Cytophagales</taxon>
        <taxon>Cyclobacteriaceae</taxon>
        <taxon>Algoriphagus</taxon>
    </lineage>
</organism>
<proteinExistence type="predicted"/>
<keyword evidence="2" id="KW-0808">Transferase</keyword>
<accession>A0A1I6XVJ8</accession>
<dbReference type="GO" id="GO:0008171">
    <property type="term" value="F:O-methyltransferase activity"/>
    <property type="evidence" value="ECO:0007669"/>
    <property type="project" value="TreeGrafter"/>
</dbReference>
<keyword evidence="2" id="KW-0489">Methyltransferase</keyword>
<dbReference type="SUPFAM" id="SSF53335">
    <property type="entry name" value="S-adenosyl-L-methionine-dependent methyltransferases"/>
    <property type="match status" value="1"/>
</dbReference>
<dbReference type="PANTHER" id="PTHR36973">
    <property type="entry name" value="SLL1456 PROTEIN-RELATED"/>
    <property type="match status" value="1"/>
</dbReference>
<name>A0A1I6XVJ8_9BACT</name>
<dbReference type="Gene3D" id="3.40.50.150">
    <property type="entry name" value="Vaccinia Virus protein VP39"/>
    <property type="match status" value="1"/>
</dbReference>
<dbReference type="NCBIfam" id="TIGR01444">
    <property type="entry name" value="fkbM_fam"/>
    <property type="match status" value="1"/>
</dbReference>
<evidence type="ECO:0000313" key="2">
    <source>
        <dbReference type="EMBL" id="SFT41921.1"/>
    </source>
</evidence>
<protein>
    <submittedName>
        <fullName evidence="2">Methyltransferase, FkbM family</fullName>
    </submittedName>
</protein>
<dbReference type="PANTHER" id="PTHR36973:SF4">
    <property type="entry name" value="NODULATION PROTEIN"/>
    <property type="match status" value="1"/>
</dbReference>
<dbReference type="STRING" id="305507.SAMN04489724_0672"/>
<dbReference type="InterPro" id="IPR006342">
    <property type="entry name" value="FkbM_mtfrase"/>
</dbReference>
<keyword evidence="3" id="KW-1185">Reference proteome</keyword>
<dbReference type="EMBL" id="FPBF01000001">
    <property type="protein sequence ID" value="SFT41921.1"/>
    <property type="molecule type" value="Genomic_DNA"/>
</dbReference>
<dbReference type="OrthoDB" id="9812600at2"/>
<sequence length="226" mass="26505">MIKAKFKRLIRLIRKNLRKNPDKFLKEVSGVVHIGANSGQERGLYRIYQLDVIWIEPIPEVFEQLIDNLKDFKNQRAFQALVTDFDNKKYEFHIANNNGGSSSILDLKQHKDIWPEVHYTKNVELKSTTLTTLFKKEYIDLKNYQALIMDTQGSELHVLQGSLPILNNFKFIKLEVPDFESYEGCCQLSDIKHFMAEHGYKEFSRNKFASRTSVGSYFDIVYKRKD</sequence>
<dbReference type="RefSeq" id="WP_091691277.1">
    <property type="nucleotide sequence ID" value="NZ_FPBF01000001.1"/>
</dbReference>
<dbReference type="Pfam" id="PF05050">
    <property type="entry name" value="Methyltransf_21"/>
    <property type="match status" value="1"/>
</dbReference>
<dbReference type="AlphaFoldDB" id="A0A1I6XVJ8"/>
<dbReference type="InterPro" id="IPR029063">
    <property type="entry name" value="SAM-dependent_MTases_sf"/>
</dbReference>
<feature type="domain" description="Methyltransferase FkbM" evidence="1">
    <location>
        <begin position="34"/>
        <end position="201"/>
    </location>
</feature>
<reference evidence="3" key="1">
    <citation type="submission" date="2016-10" db="EMBL/GenBank/DDBJ databases">
        <authorList>
            <person name="Varghese N."/>
            <person name="Submissions S."/>
        </authorList>
    </citation>
    <scope>NUCLEOTIDE SEQUENCE [LARGE SCALE GENOMIC DNA]</scope>
    <source>
        <strain evidence="3">DSM 23445</strain>
    </source>
</reference>
<evidence type="ECO:0000313" key="3">
    <source>
        <dbReference type="Proteomes" id="UP000199673"/>
    </source>
</evidence>
<dbReference type="GO" id="GO:0032259">
    <property type="term" value="P:methylation"/>
    <property type="evidence" value="ECO:0007669"/>
    <property type="project" value="UniProtKB-KW"/>
</dbReference>
<evidence type="ECO:0000259" key="1">
    <source>
        <dbReference type="Pfam" id="PF05050"/>
    </source>
</evidence>
<dbReference type="InterPro" id="IPR053188">
    <property type="entry name" value="FkbM_Methyltransferase"/>
</dbReference>
<dbReference type="Proteomes" id="UP000199673">
    <property type="component" value="Unassembled WGS sequence"/>
</dbReference>